<dbReference type="OrthoDB" id="2685482at2759"/>
<feature type="compositionally biased region" description="Basic residues" evidence="1">
    <location>
        <begin position="125"/>
        <end position="135"/>
    </location>
</feature>
<organism evidence="2 3">
    <name type="scientific">Suillus discolor</name>
    <dbReference type="NCBI Taxonomy" id="1912936"/>
    <lineage>
        <taxon>Eukaryota</taxon>
        <taxon>Fungi</taxon>
        <taxon>Dikarya</taxon>
        <taxon>Basidiomycota</taxon>
        <taxon>Agaricomycotina</taxon>
        <taxon>Agaricomycetes</taxon>
        <taxon>Agaricomycetidae</taxon>
        <taxon>Boletales</taxon>
        <taxon>Suillineae</taxon>
        <taxon>Suillaceae</taxon>
        <taxon>Suillus</taxon>
    </lineage>
</organism>
<feature type="compositionally biased region" description="Basic and acidic residues" evidence="1">
    <location>
        <begin position="136"/>
        <end position="156"/>
    </location>
</feature>
<dbReference type="AlphaFoldDB" id="A0A9P7JMY7"/>
<evidence type="ECO:0000313" key="3">
    <source>
        <dbReference type="Proteomes" id="UP000823399"/>
    </source>
</evidence>
<name>A0A9P7JMY7_9AGAM</name>
<evidence type="ECO:0000256" key="1">
    <source>
        <dbReference type="SAM" id="MobiDB-lite"/>
    </source>
</evidence>
<dbReference type="EMBL" id="JABBWM010000098">
    <property type="protein sequence ID" value="KAG2091178.1"/>
    <property type="molecule type" value="Genomic_DNA"/>
</dbReference>
<protein>
    <submittedName>
        <fullName evidence="2">Uncharacterized protein</fullName>
    </submittedName>
</protein>
<comment type="caution">
    <text evidence="2">The sequence shown here is derived from an EMBL/GenBank/DDBJ whole genome shotgun (WGS) entry which is preliminary data.</text>
</comment>
<gene>
    <name evidence="2" type="ORF">F5147DRAFT_780058</name>
</gene>
<proteinExistence type="predicted"/>
<reference evidence="2" key="1">
    <citation type="journal article" date="2020" name="New Phytol.">
        <title>Comparative genomics reveals dynamic genome evolution in host specialist ectomycorrhizal fungi.</title>
        <authorList>
            <person name="Lofgren L.A."/>
            <person name="Nguyen N.H."/>
            <person name="Vilgalys R."/>
            <person name="Ruytinx J."/>
            <person name="Liao H.L."/>
            <person name="Branco S."/>
            <person name="Kuo A."/>
            <person name="LaButti K."/>
            <person name="Lipzen A."/>
            <person name="Andreopoulos W."/>
            <person name="Pangilinan J."/>
            <person name="Riley R."/>
            <person name="Hundley H."/>
            <person name="Na H."/>
            <person name="Barry K."/>
            <person name="Grigoriev I.V."/>
            <person name="Stajich J.E."/>
            <person name="Kennedy P.G."/>
        </authorList>
    </citation>
    <scope>NUCLEOTIDE SEQUENCE</scope>
    <source>
        <strain evidence="2">FC423</strain>
    </source>
</reference>
<feature type="region of interest" description="Disordered" evidence="1">
    <location>
        <begin position="235"/>
        <end position="267"/>
    </location>
</feature>
<feature type="compositionally biased region" description="Polar residues" evidence="1">
    <location>
        <begin position="249"/>
        <end position="267"/>
    </location>
</feature>
<dbReference type="Proteomes" id="UP000823399">
    <property type="component" value="Unassembled WGS sequence"/>
</dbReference>
<keyword evidence="3" id="KW-1185">Reference proteome</keyword>
<dbReference type="RefSeq" id="XP_041286435.1">
    <property type="nucleotide sequence ID" value="XM_041442399.1"/>
</dbReference>
<accession>A0A9P7JMY7</accession>
<evidence type="ECO:0000313" key="2">
    <source>
        <dbReference type="EMBL" id="KAG2091178.1"/>
    </source>
</evidence>
<sequence length="267" mass="29860">MDGEGMPLLPDITDTKLEEKKAIVRAFLTSHYRICSGKDKVVVPWSAIVQSQDDFVARTYLPADVDLKEPSKLQNWDTTALLHFWRARQETGEGPTFLFKAWKNNDGDMVPSVISGKSPSPQTRIVRKQQRVTIRRPRDSSTEAESDKESATNHTEDDVDDDLADGRHPLKKPRTGGPTPKGTAVPRAIPKPRPAKPAKKGALLTSRMGDLLAGLTEDAPARLEMMLKWKRVSRCRHRKGGGARESRLKPSTRTTRSKLQNASRQYT</sequence>
<dbReference type="GeneID" id="64704658"/>
<feature type="region of interest" description="Disordered" evidence="1">
    <location>
        <begin position="110"/>
        <end position="203"/>
    </location>
</feature>